<dbReference type="EMBL" id="CAFBNE010000194">
    <property type="protein sequence ID" value="CAB4970833.1"/>
    <property type="molecule type" value="Genomic_DNA"/>
</dbReference>
<organism evidence="1">
    <name type="scientific">freshwater metagenome</name>
    <dbReference type="NCBI Taxonomy" id="449393"/>
    <lineage>
        <taxon>unclassified sequences</taxon>
        <taxon>metagenomes</taxon>
        <taxon>ecological metagenomes</taxon>
    </lineage>
</organism>
<name>A0A6J7LWN1_9ZZZZ</name>
<gene>
    <name evidence="1" type="ORF">UFOPK3772_03363</name>
</gene>
<accession>A0A6J7LWN1</accession>
<reference evidence="1" key="1">
    <citation type="submission" date="2020-05" db="EMBL/GenBank/DDBJ databases">
        <authorList>
            <person name="Chiriac C."/>
            <person name="Salcher M."/>
            <person name="Ghai R."/>
            <person name="Kavagutti S V."/>
        </authorList>
    </citation>
    <scope>NUCLEOTIDE SEQUENCE</scope>
</reference>
<dbReference type="AlphaFoldDB" id="A0A6J7LWN1"/>
<protein>
    <submittedName>
        <fullName evidence="1">Unannotated protein</fullName>
    </submittedName>
</protein>
<proteinExistence type="predicted"/>
<evidence type="ECO:0000313" key="1">
    <source>
        <dbReference type="EMBL" id="CAB4970833.1"/>
    </source>
</evidence>
<sequence length="87" mass="9803">MHDASEPGERQCERVVGHLLHAVVRHIRHLQTEPAGFSDVDVVSANSESGDHAQVTACLKQIRRHERPARHDRDAAIDEIDRWAPIV</sequence>